<feature type="compositionally biased region" description="Basic residues" evidence="1">
    <location>
        <begin position="425"/>
        <end position="434"/>
    </location>
</feature>
<dbReference type="EMBL" id="BNJQ01000038">
    <property type="protein sequence ID" value="GHP12045.1"/>
    <property type="molecule type" value="Genomic_DNA"/>
</dbReference>
<reference evidence="2" key="1">
    <citation type="submission" date="2020-10" db="EMBL/GenBank/DDBJ databases">
        <title>Unveiling of a novel bifunctional photoreceptor, Dualchrome1, isolated from a cosmopolitan green alga.</title>
        <authorList>
            <person name="Suzuki S."/>
            <person name="Kawachi M."/>
        </authorList>
    </citation>
    <scope>NUCLEOTIDE SEQUENCE</scope>
    <source>
        <strain evidence="2">NIES 2893</strain>
    </source>
</reference>
<dbReference type="SUPFAM" id="SSF53474">
    <property type="entry name" value="alpha/beta-Hydrolases"/>
    <property type="match status" value="1"/>
</dbReference>
<name>A0A830HZL0_9CHLO</name>
<evidence type="ECO:0000256" key="1">
    <source>
        <dbReference type="SAM" id="MobiDB-lite"/>
    </source>
</evidence>
<feature type="region of interest" description="Disordered" evidence="1">
    <location>
        <begin position="403"/>
        <end position="434"/>
    </location>
</feature>
<evidence type="ECO:0000313" key="3">
    <source>
        <dbReference type="Proteomes" id="UP000660262"/>
    </source>
</evidence>
<evidence type="ECO:0000313" key="2">
    <source>
        <dbReference type="EMBL" id="GHP12045.1"/>
    </source>
</evidence>
<protein>
    <submittedName>
        <fullName evidence="2">Uncharacterized protein</fullName>
    </submittedName>
</protein>
<organism evidence="2 3">
    <name type="scientific">Pycnococcus provasolii</name>
    <dbReference type="NCBI Taxonomy" id="41880"/>
    <lineage>
        <taxon>Eukaryota</taxon>
        <taxon>Viridiplantae</taxon>
        <taxon>Chlorophyta</taxon>
        <taxon>Pseudoscourfieldiophyceae</taxon>
        <taxon>Pseudoscourfieldiales</taxon>
        <taxon>Pycnococcaceae</taxon>
        <taxon>Pycnococcus</taxon>
    </lineage>
</organism>
<proteinExistence type="predicted"/>
<gene>
    <name evidence="2" type="ORF">PPROV_001077200</name>
</gene>
<dbReference type="OrthoDB" id="407590at2759"/>
<dbReference type="Gene3D" id="3.40.50.1820">
    <property type="entry name" value="alpha/beta hydrolase"/>
    <property type="match status" value="1"/>
</dbReference>
<dbReference type="Proteomes" id="UP000660262">
    <property type="component" value="Unassembled WGS sequence"/>
</dbReference>
<accession>A0A830HZL0</accession>
<sequence length="434" mass="44568">MVLPPSSGKAGSCRATVVDVPLTRALDGEHASLPALLYKPKSPPCAVLVVAPGSSGGMGPGIETRHAGLPVECHRERAAFGSIYRRLGAELASGVAHAWDGKAKQGAANLLEGKQAAVLHMTWRHCRGGVKWPGPALKRVESLKMSSEDMASAADYARDMFGHDVPVVLCGFSFGGPTAIAAAASLTAAGQAPAAVVSIAGSGRGGDAFENASLATASALASVACEGVPTLFLHGTEDKNVALDVSRYLHLIASNNADAAPTTLAVVEGSAHMFDVARDIAYTALTGWLRQLLVSHDMPSIVPLGPGAKAVQLRLDRRQTRSSRVAYGTSRGIWPSAAKDAGEGRPAWGSGGGGGTTPAIRAPSARIGRAGPKARPASAERVHLPPLSLSQRVGIAVSSFAPQRGVSAAPTTCKGWGQRTEAAMRRNKKVANGS</sequence>
<dbReference type="InterPro" id="IPR029058">
    <property type="entry name" value="AB_hydrolase_fold"/>
</dbReference>
<comment type="caution">
    <text evidence="2">The sequence shown here is derived from an EMBL/GenBank/DDBJ whole genome shotgun (WGS) entry which is preliminary data.</text>
</comment>
<keyword evidence="3" id="KW-1185">Reference proteome</keyword>
<dbReference type="AlphaFoldDB" id="A0A830HZL0"/>
<feature type="region of interest" description="Disordered" evidence="1">
    <location>
        <begin position="336"/>
        <end position="362"/>
    </location>
</feature>